<dbReference type="Pfam" id="PF24883">
    <property type="entry name" value="NPHP3_N"/>
    <property type="match status" value="1"/>
</dbReference>
<feature type="region of interest" description="Disordered" evidence="2">
    <location>
        <begin position="1"/>
        <end position="56"/>
    </location>
</feature>
<feature type="compositionally biased region" description="Basic and acidic residues" evidence="2">
    <location>
        <begin position="39"/>
        <end position="48"/>
    </location>
</feature>
<dbReference type="PANTHER" id="PTHR10039">
    <property type="entry name" value="AMELOGENIN"/>
    <property type="match status" value="1"/>
</dbReference>
<keyword evidence="1" id="KW-0677">Repeat</keyword>
<keyword evidence="5" id="KW-1185">Reference proteome</keyword>
<dbReference type="PANTHER" id="PTHR10039:SF14">
    <property type="entry name" value="NACHT DOMAIN-CONTAINING PROTEIN"/>
    <property type="match status" value="1"/>
</dbReference>
<dbReference type="Gene3D" id="3.40.50.300">
    <property type="entry name" value="P-loop containing nucleotide triphosphate hydrolases"/>
    <property type="match status" value="1"/>
</dbReference>
<feature type="region of interest" description="Disordered" evidence="2">
    <location>
        <begin position="170"/>
        <end position="205"/>
    </location>
</feature>
<feature type="compositionally biased region" description="Acidic residues" evidence="2">
    <location>
        <begin position="170"/>
        <end position="200"/>
    </location>
</feature>
<reference evidence="4 5" key="1">
    <citation type="submission" date="2024-01" db="EMBL/GenBank/DDBJ databases">
        <title>A draft genome for the cacao thread blight pathogen Marasmiellus scandens.</title>
        <authorList>
            <person name="Baruah I.K."/>
            <person name="Leung J."/>
            <person name="Bukari Y."/>
            <person name="Amoako-Attah I."/>
            <person name="Meinhardt L.W."/>
            <person name="Bailey B.A."/>
            <person name="Cohen S.P."/>
        </authorList>
    </citation>
    <scope>NUCLEOTIDE SEQUENCE [LARGE SCALE GENOMIC DNA]</scope>
    <source>
        <strain evidence="4 5">GH-19</strain>
    </source>
</reference>
<comment type="caution">
    <text evidence="4">The sequence shown here is derived from an EMBL/GenBank/DDBJ whole genome shotgun (WGS) entry which is preliminary data.</text>
</comment>
<dbReference type="InterPro" id="IPR027417">
    <property type="entry name" value="P-loop_NTPase"/>
</dbReference>
<sequence length="903" mass="103008">MTSYRRTGPNAANPRTHHYDLEIPTQPWRDDYPAQGDSSRIERRRSVEGPHISPAGSSNSLDLFAHSHHHTFHNSTVNAVLGDQINNTESSGEVGLNLLCKEIAQVGVFHDSEARFPQPRCHPKTRKAVLGDISFWIKGEAEATSDGSSASSSPESEYSSLFSDIDGLEDVEEEECDEEDEDGEDEDDVEEEEEEGDEEGVGSMTSYDLQTPIHWLYGPAGVGKSAISQTLAERFEDDHLAASFFFSRSSPTRDNARYLAMTIAYCLAFQSRDPELRAAINEVVRMRPVILTSSIEVQFEELIAKPLRKLPRHNLEALPKVVIIDGLDECQGSQNQRRVLSTILDNLVEPVESDSDVQPHLVRREMKRRMDEPFVPIPLRFIIASRPEPLIRDVFNDPRYVAITNRTELGENYQTSRDIETYLRASFGKIARNHDAMKNVSLPWPSPGVIHNLVQRASGQFIYASTVLKYVGDEYSHPMEQLELVLGLPVGDPDAFFDLDTLYRQIMSSNPNKVRVQQILGAYFCFNKSQQRPSHSIILMESLLGLPSGTILPALRGMHSVLEIQHDSFTFRHKSFTDFLFDKRRSGDFFLDSSVHHEYLARRCVQIINAATLDLSSAPNIKYAMLNFAYHLKLAQVTADMIKDLKEFHFCKHSLWNAWINCKNDRSSYKGYIFLCKIFKCLLDFFNTIEKNFHTQLEHQLKIWSNSLRYGFYISGVNKSLFAHLFPEIEVLSAFILGVLDNYPWSKIPISFLTHYLGYNLHLQELAQLMTTEGIAICHPDWHSHAGHLRSWHHINTSRGHESLARSCLKKIRSGLDGRQSQYLFYHEVSWPSHLCKSPHKLDLVEDLVCTINFIIDSAQLQKAILWLQEFPEECHEAKNAIDQCRSRIAAIENTSRDQNRNI</sequence>
<evidence type="ECO:0000259" key="3">
    <source>
        <dbReference type="Pfam" id="PF24883"/>
    </source>
</evidence>
<dbReference type="InterPro" id="IPR056884">
    <property type="entry name" value="NPHP3-like_N"/>
</dbReference>
<dbReference type="Proteomes" id="UP001498398">
    <property type="component" value="Unassembled WGS sequence"/>
</dbReference>
<proteinExistence type="predicted"/>
<dbReference type="EMBL" id="JBANRG010000020">
    <property type="protein sequence ID" value="KAK7457140.1"/>
    <property type="molecule type" value="Genomic_DNA"/>
</dbReference>
<evidence type="ECO:0000313" key="5">
    <source>
        <dbReference type="Proteomes" id="UP001498398"/>
    </source>
</evidence>
<protein>
    <recommendedName>
        <fullName evidence="3">Nephrocystin 3-like N-terminal domain-containing protein</fullName>
    </recommendedName>
</protein>
<organism evidence="4 5">
    <name type="scientific">Marasmiellus scandens</name>
    <dbReference type="NCBI Taxonomy" id="2682957"/>
    <lineage>
        <taxon>Eukaryota</taxon>
        <taxon>Fungi</taxon>
        <taxon>Dikarya</taxon>
        <taxon>Basidiomycota</taxon>
        <taxon>Agaricomycotina</taxon>
        <taxon>Agaricomycetes</taxon>
        <taxon>Agaricomycetidae</taxon>
        <taxon>Agaricales</taxon>
        <taxon>Marasmiineae</taxon>
        <taxon>Omphalotaceae</taxon>
        <taxon>Marasmiellus</taxon>
    </lineage>
</organism>
<feature type="region of interest" description="Disordered" evidence="2">
    <location>
        <begin position="143"/>
        <end position="162"/>
    </location>
</feature>
<evidence type="ECO:0000256" key="2">
    <source>
        <dbReference type="SAM" id="MobiDB-lite"/>
    </source>
</evidence>
<gene>
    <name evidence="4" type="ORF">VKT23_010440</name>
</gene>
<evidence type="ECO:0000313" key="4">
    <source>
        <dbReference type="EMBL" id="KAK7457140.1"/>
    </source>
</evidence>
<feature type="domain" description="Nephrocystin 3-like N-terminal" evidence="3">
    <location>
        <begin position="210"/>
        <end position="345"/>
    </location>
</feature>
<evidence type="ECO:0000256" key="1">
    <source>
        <dbReference type="ARBA" id="ARBA00022737"/>
    </source>
</evidence>
<dbReference type="SUPFAM" id="SSF52540">
    <property type="entry name" value="P-loop containing nucleoside triphosphate hydrolases"/>
    <property type="match status" value="1"/>
</dbReference>
<accession>A0ABR1JCN2</accession>
<name>A0ABR1JCN2_9AGAR</name>